<proteinExistence type="predicted"/>
<name>A0ABW5KBZ6_9SPHI</name>
<dbReference type="Pfam" id="PF14345">
    <property type="entry name" value="GDYXXLXY"/>
    <property type="match status" value="1"/>
</dbReference>
<evidence type="ECO:0000256" key="1">
    <source>
        <dbReference type="SAM" id="Phobius"/>
    </source>
</evidence>
<accession>A0ABW5KBZ6</accession>
<gene>
    <name evidence="2" type="ORF">ACFSR5_02170</name>
</gene>
<reference evidence="3" key="1">
    <citation type="journal article" date="2019" name="Int. J. Syst. Evol. Microbiol.">
        <title>The Global Catalogue of Microorganisms (GCM) 10K type strain sequencing project: providing services to taxonomists for standard genome sequencing and annotation.</title>
        <authorList>
            <consortium name="The Broad Institute Genomics Platform"/>
            <consortium name="The Broad Institute Genome Sequencing Center for Infectious Disease"/>
            <person name="Wu L."/>
            <person name="Ma J."/>
        </authorList>
    </citation>
    <scope>NUCLEOTIDE SEQUENCE [LARGE SCALE GENOMIC DNA]</scope>
    <source>
        <strain evidence="3">KCTC 42662</strain>
    </source>
</reference>
<sequence>MKKYIPSILVVNLILVLCYMTYAIVSKEKILRTGDLVLLELSPVDPRSLMQGDYMDLRYRIADSIDVERIPRRGYCIVRMDSTGIAHRIRFQERLTPLGPAEYAIAYSSPDTWRIIIGAESFFFEEGQANKYALAKYGALRVDTLGNSLLVGLYDAHRMPIR</sequence>
<protein>
    <submittedName>
        <fullName evidence="2">GDYXXLXY domain-containing protein</fullName>
    </submittedName>
</protein>
<evidence type="ECO:0000313" key="2">
    <source>
        <dbReference type="EMBL" id="MFD2546446.1"/>
    </source>
</evidence>
<evidence type="ECO:0000313" key="3">
    <source>
        <dbReference type="Proteomes" id="UP001597545"/>
    </source>
</evidence>
<feature type="transmembrane region" description="Helical" evidence="1">
    <location>
        <begin position="6"/>
        <end position="25"/>
    </location>
</feature>
<dbReference type="EMBL" id="JBHULR010000001">
    <property type="protein sequence ID" value="MFD2546446.1"/>
    <property type="molecule type" value="Genomic_DNA"/>
</dbReference>
<dbReference type="RefSeq" id="WP_380900240.1">
    <property type="nucleotide sequence ID" value="NZ_JBHUEG010000002.1"/>
</dbReference>
<dbReference type="Proteomes" id="UP001597545">
    <property type="component" value="Unassembled WGS sequence"/>
</dbReference>
<keyword evidence="1" id="KW-0812">Transmembrane</keyword>
<keyword evidence="3" id="KW-1185">Reference proteome</keyword>
<comment type="caution">
    <text evidence="2">The sequence shown here is derived from an EMBL/GenBank/DDBJ whole genome shotgun (WGS) entry which is preliminary data.</text>
</comment>
<keyword evidence="1" id="KW-0472">Membrane</keyword>
<dbReference type="InterPro" id="IPR025833">
    <property type="entry name" value="GDYXXLXY"/>
</dbReference>
<keyword evidence="1" id="KW-1133">Transmembrane helix</keyword>
<organism evidence="2 3">
    <name type="scientific">Sphingobacterium suaedae</name>
    <dbReference type="NCBI Taxonomy" id="1686402"/>
    <lineage>
        <taxon>Bacteria</taxon>
        <taxon>Pseudomonadati</taxon>
        <taxon>Bacteroidota</taxon>
        <taxon>Sphingobacteriia</taxon>
        <taxon>Sphingobacteriales</taxon>
        <taxon>Sphingobacteriaceae</taxon>
        <taxon>Sphingobacterium</taxon>
    </lineage>
</organism>